<dbReference type="EMBL" id="CP046172">
    <property type="protein sequence ID" value="QIS16433.1"/>
    <property type="molecule type" value="Genomic_DNA"/>
</dbReference>
<evidence type="ECO:0000313" key="7">
    <source>
        <dbReference type="Proteomes" id="UP000503540"/>
    </source>
</evidence>
<dbReference type="AlphaFoldDB" id="A0A6G9YU89"/>
<dbReference type="GO" id="GO:0006508">
    <property type="term" value="P:proteolysis"/>
    <property type="evidence" value="ECO:0007669"/>
    <property type="project" value="UniProtKB-KW"/>
</dbReference>
<evidence type="ECO:0000256" key="2">
    <source>
        <dbReference type="ARBA" id="ARBA00022723"/>
    </source>
</evidence>
<name>A0A6G9YU89_9NOCA</name>
<reference evidence="6 7" key="1">
    <citation type="journal article" date="2019" name="ACS Chem. Biol.">
        <title>Identification and Mobilization of a Cryptic Antibiotic Biosynthesis Gene Locus from a Human-Pathogenic Nocardia Isolate.</title>
        <authorList>
            <person name="Herisse M."/>
            <person name="Ishida K."/>
            <person name="Porter J.L."/>
            <person name="Howden B."/>
            <person name="Hertweck C."/>
            <person name="Stinear T.P."/>
            <person name="Pidot S.J."/>
        </authorList>
    </citation>
    <scope>NUCLEOTIDE SEQUENCE [LARGE SCALE GENOMIC DNA]</scope>
    <source>
        <strain evidence="6 7">AUSMDU00012717</strain>
    </source>
</reference>
<keyword evidence="4" id="KW-0862">Zinc</keyword>
<evidence type="ECO:0000259" key="5">
    <source>
        <dbReference type="Pfam" id="PF00413"/>
    </source>
</evidence>
<dbReference type="GO" id="GO:0008270">
    <property type="term" value="F:zinc ion binding"/>
    <property type="evidence" value="ECO:0007669"/>
    <property type="project" value="InterPro"/>
</dbReference>
<keyword evidence="6" id="KW-0482">Metalloprotease</keyword>
<dbReference type="Gene3D" id="3.40.390.10">
    <property type="entry name" value="Collagenase (Catalytic Domain)"/>
    <property type="match status" value="1"/>
</dbReference>
<dbReference type="GO" id="GO:0004222">
    <property type="term" value="F:metalloendopeptidase activity"/>
    <property type="evidence" value="ECO:0007669"/>
    <property type="project" value="InterPro"/>
</dbReference>
<dbReference type="SUPFAM" id="SSF55486">
    <property type="entry name" value="Metalloproteases ('zincins'), catalytic domain"/>
    <property type="match status" value="1"/>
</dbReference>
<dbReference type="RefSeq" id="WP_238847552.1">
    <property type="nucleotide sequence ID" value="NZ_CP046172.1"/>
</dbReference>
<keyword evidence="7" id="KW-1185">Reference proteome</keyword>
<evidence type="ECO:0000313" key="6">
    <source>
        <dbReference type="EMBL" id="QIS16433.1"/>
    </source>
</evidence>
<dbReference type="Proteomes" id="UP000503540">
    <property type="component" value="Chromosome"/>
</dbReference>
<evidence type="ECO:0000256" key="4">
    <source>
        <dbReference type="ARBA" id="ARBA00022833"/>
    </source>
</evidence>
<dbReference type="Pfam" id="PF08310">
    <property type="entry name" value="LGFP"/>
    <property type="match status" value="2"/>
</dbReference>
<keyword evidence="1 6" id="KW-0645">Protease</keyword>
<feature type="domain" description="Peptidase M10 metallopeptidase" evidence="5">
    <location>
        <begin position="148"/>
        <end position="192"/>
    </location>
</feature>
<dbReference type="KEGG" id="nah:F5544_43130"/>
<dbReference type="InterPro" id="IPR001818">
    <property type="entry name" value="Pept_M10_metallopeptidase"/>
</dbReference>
<gene>
    <name evidence="6" type="ORF">F5544_43130</name>
</gene>
<protein>
    <submittedName>
        <fullName evidence="6">Matrixin family metalloprotease</fullName>
    </submittedName>
</protein>
<proteinExistence type="predicted"/>
<accession>A0A6G9YU89</accession>
<dbReference type="GO" id="GO:0031012">
    <property type="term" value="C:extracellular matrix"/>
    <property type="evidence" value="ECO:0007669"/>
    <property type="project" value="InterPro"/>
</dbReference>
<evidence type="ECO:0000256" key="3">
    <source>
        <dbReference type="ARBA" id="ARBA00022801"/>
    </source>
</evidence>
<dbReference type="InterPro" id="IPR024079">
    <property type="entry name" value="MetalloPept_cat_dom_sf"/>
</dbReference>
<dbReference type="InterPro" id="IPR013207">
    <property type="entry name" value="LGFP"/>
</dbReference>
<sequence length="198" mass="22472">MKYPTTRELPTRKPGRFNNFEGGSIYWSSETDAHNIWGLIRDKWASLDWENGRLGFPTSDEFGTRDNGAGQHMEGGELYYSPSTGVHPVWDAIRGRINVTTDIPIGTEEKLEVTDVNLPDVDWDGQYLPGATHDGLWFNTHYFDSSSYNDAMQKHVAIHEFGHALGLRHSCKFQIMGAYTDDNTALGPIDIDSYRQLW</sequence>
<organism evidence="6 7">
    <name type="scientific">Nocardia arthritidis</name>
    <dbReference type="NCBI Taxonomy" id="228602"/>
    <lineage>
        <taxon>Bacteria</taxon>
        <taxon>Bacillati</taxon>
        <taxon>Actinomycetota</taxon>
        <taxon>Actinomycetes</taxon>
        <taxon>Mycobacteriales</taxon>
        <taxon>Nocardiaceae</taxon>
        <taxon>Nocardia</taxon>
    </lineage>
</organism>
<keyword evidence="2" id="KW-0479">Metal-binding</keyword>
<dbReference type="Pfam" id="PF00413">
    <property type="entry name" value="Peptidase_M10"/>
    <property type="match status" value="1"/>
</dbReference>
<keyword evidence="3" id="KW-0378">Hydrolase</keyword>
<evidence type="ECO:0000256" key="1">
    <source>
        <dbReference type="ARBA" id="ARBA00022670"/>
    </source>
</evidence>